<evidence type="ECO:0000259" key="1">
    <source>
        <dbReference type="Pfam" id="PF13358"/>
    </source>
</evidence>
<feature type="domain" description="Tc1-like transposase DDE" evidence="1">
    <location>
        <begin position="145"/>
        <end position="202"/>
    </location>
</feature>
<dbReference type="InterPro" id="IPR052709">
    <property type="entry name" value="Transposase-MT_Hybrid"/>
</dbReference>
<dbReference type="InterPro" id="IPR038717">
    <property type="entry name" value="Tc1-like_DDE_dom"/>
</dbReference>
<dbReference type="Proteomes" id="UP001314205">
    <property type="component" value="Unassembled WGS sequence"/>
</dbReference>
<dbReference type="PANTHER" id="PTHR46060:SF1">
    <property type="entry name" value="MARINER MOS1 TRANSPOSASE-LIKE PROTEIN"/>
    <property type="match status" value="1"/>
</dbReference>
<dbReference type="InterPro" id="IPR036397">
    <property type="entry name" value="RNaseH_sf"/>
</dbReference>
<dbReference type="PANTHER" id="PTHR46060">
    <property type="entry name" value="MARINER MOS1 TRANSPOSASE-LIKE PROTEIN"/>
    <property type="match status" value="1"/>
</dbReference>
<dbReference type="Gene3D" id="3.30.420.10">
    <property type="entry name" value="Ribonuclease H-like superfamily/Ribonuclease H"/>
    <property type="match status" value="1"/>
</dbReference>
<organism evidence="2 3">
    <name type="scientific">Parnassius mnemosyne</name>
    <name type="common">clouded apollo</name>
    <dbReference type="NCBI Taxonomy" id="213953"/>
    <lineage>
        <taxon>Eukaryota</taxon>
        <taxon>Metazoa</taxon>
        <taxon>Ecdysozoa</taxon>
        <taxon>Arthropoda</taxon>
        <taxon>Hexapoda</taxon>
        <taxon>Insecta</taxon>
        <taxon>Pterygota</taxon>
        <taxon>Neoptera</taxon>
        <taxon>Endopterygota</taxon>
        <taxon>Lepidoptera</taxon>
        <taxon>Glossata</taxon>
        <taxon>Ditrysia</taxon>
        <taxon>Papilionoidea</taxon>
        <taxon>Papilionidae</taxon>
        <taxon>Parnassiinae</taxon>
        <taxon>Parnassini</taxon>
        <taxon>Parnassius</taxon>
        <taxon>Driopa</taxon>
    </lineage>
</organism>
<protein>
    <recommendedName>
        <fullName evidence="1">Tc1-like transposase DDE domain-containing protein</fullName>
    </recommendedName>
</protein>
<proteinExistence type="predicted"/>
<evidence type="ECO:0000313" key="2">
    <source>
        <dbReference type="EMBL" id="CAK1603203.1"/>
    </source>
</evidence>
<name>A0AAV1M6C3_9NEOP</name>
<comment type="caution">
    <text evidence="2">The sequence shown here is derived from an EMBL/GenBank/DDBJ whole genome shotgun (WGS) entry which is preliminary data.</text>
</comment>
<dbReference type="EMBL" id="CAVLGL010000148">
    <property type="protein sequence ID" value="CAK1603203.1"/>
    <property type="molecule type" value="Genomic_DNA"/>
</dbReference>
<dbReference type="GO" id="GO:0003676">
    <property type="term" value="F:nucleic acid binding"/>
    <property type="evidence" value="ECO:0007669"/>
    <property type="project" value="InterPro"/>
</dbReference>
<dbReference type="Pfam" id="PF13358">
    <property type="entry name" value="DDE_3"/>
    <property type="match status" value="1"/>
</dbReference>
<dbReference type="AlphaFoldDB" id="A0AAV1M6C3"/>
<keyword evidence="3" id="KW-1185">Reference proteome</keyword>
<sequence length="261" mass="30456">MLDDRHVTYEQIRAVISIGMTAIQSILHNELCVRKLVSRWVPHNLPGEQKAARVDWCRNTLERFNGGKSNAVYNIVSGDESLIYSYKPERKHQSAVWVFEDEVKPTKVVRSRSVSKKKGHVATIPLQERRTVTAEWYITVCLPEMIAELRINNPKRRIILHHDNASIHTARKTNDFLKQENVELMSHPPYSPDLSPNDFFIFPRMKDLLRGQRFEDPEAAVEAYKSTILSTSTSDWNYCFNDWFARMKKCIKLNGEYFEKQ</sequence>
<gene>
    <name evidence="2" type="ORF">PARMNEM_LOCUS21609</name>
</gene>
<reference evidence="2 3" key="1">
    <citation type="submission" date="2023-11" db="EMBL/GenBank/DDBJ databases">
        <authorList>
            <person name="Hedman E."/>
            <person name="Englund M."/>
            <person name="Stromberg M."/>
            <person name="Nyberg Akerstrom W."/>
            <person name="Nylinder S."/>
            <person name="Jareborg N."/>
            <person name="Kallberg Y."/>
            <person name="Kronander E."/>
        </authorList>
    </citation>
    <scope>NUCLEOTIDE SEQUENCE [LARGE SCALE GENOMIC DNA]</scope>
</reference>
<accession>A0AAV1M6C3</accession>
<evidence type="ECO:0000313" key="3">
    <source>
        <dbReference type="Proteomes" id="UP001314205"/>
    </source>
</evidence>